<proteinExistence type="inferred from homology"/>
<keyword evidence="2" id="KW-0611">Plant defense</keyword>
<feature type="non-terminal residue" evidence="5">
    <location>
        <position position="1"/>
    </location>
</feature>
<dbReference type="Pfam" id="PF00407">
    <property type="entry name" value="Bet_v_1"/>
    <property type="match status" value="1"/>
</dbReference>
<dbReference type="STRING" id="55188.A0A2H5N0I5"/>
<dbReference type="PRINTS" id="PR00634">
    <property type="entry name" value="BETALLERGEN"/>
</dbReference>
<evidence type="ECO:0000256" key="2">
    <source>
        <dbReference type="ARBA" id="ARBA00022821"/>
    </source>
</evidence>
<dbReference type="InterPro" id="IPR050279">
    <property type="entry name" value="Plant_def-hormone_signal"/>
</dbReference>
<comment type="similarity">
    <text evidence="1">Belongs to the BetVI family.</text>
</comment>
<dbReference type="SMART" id="SM01037">
    <property type="entry name" value="Bet_v_1"/>
    <property type="match status" value="1"/>
</dbReference>
<evidence type="ECO:0000256" key="1">
    <source>
        <dbReference type="ARBA" id="ARBA00009744"/>
    </source>
</evidence>
<evidence type="ECO:0000313" key="5">
    <source>
        <dbReference type="EMBL" id="GAY33572.1"/>
    </source>
</evidence>
<evidence type="ECO:0000313" key="6">
    <source>
        <dbReference type="Proteomes" id="UP000236630"/>
    </source>
</evidence>
<dbReference type="GO" id="GO:0005737">
    <property type="term" value="C:cytoplasm"/>
    <property type="evidence" value="ECO:0007669"/>
    <property type="project" value="TreeGrafter"/>
</dbReference>
<gene>
    <name evidence="5" type="ORF">CUMW_285630</name>
</gene>
<dbReference type="GO" id="GO:0038023">
    <property type="term" value="F:signaling receptor activity"/>
    <property type="evidence" value="ECO:0007669"/>
    <property type="project" value="InterPro"/>
</dbReference>
<dbReference type="InterPro" id="IPR023393">
    <property type="entry name" value="START-like_dom_sf"/>
</dbReference>
<dbReference type="GO" id="GO:0009738">
    <property type="term" value="P:abscisic acid-activated signaling pathway"/>
    <property type="evidence" value="ECO:0007669"/>
    <property type="project" value="InterPro"/>
</dbReference>
<protein>
    <recommendedName>
        <fullName evidence="4">Bet v I/Major latex protein domain-containing protein</fullName>
    </recommendedName>
</protein>
<dbReference type="InterPro" id="IPR000916">
    <property type="entry name" value="Bet_v_I/MLP"/>
</dbReference>
<keyword evidence="3" id="KW-0568">Pathogenesis-related protein</keyword>
<keyword evidence="6" id="KW-1185">Reference proteome</keyword>
<sequence length="162" mass="17673">IFNMGVLRVEKEVPSAVAPSRLFKALNDSHNLLPKIAPQTIKSIDILQGDGGVGTVKLLKFAGGGDYHQTKQRIDALDKANLTGKYTTYEGDGILKLAEKSVYDIKIVDSGNGGSIFKFVAEIHVNDDKLVNEGYIKESEEQGLGLFKLFDAYLLANPNLYA</sequence>
<feature type="domain" description="Bet v I/Major latex protein" evidence="4">
    <location>
        <begin position="4"/>
        <end position="157"/>
    </location>
</feature>
<dbReference type="GO" id="GO:0006952">
    <property type="term" value="P:defense response"/>
    <property type="evidence" value="ECO:0007669"/>
    <property type="project" value="UniProtKB-KW"/>
</dbReference>
<dbReference type="PANTHER" id="PTHR31213:SF157">
    <property type="entry name" value="MAJOR ALLERGEN MAL D 1-LIKE"/>
    <property type="match status" value="1"/>
</dbReference>
<dbReference type="Gene3D" id="3.30.530.20">
    <property type="match status" value="1"/>
</dbReference>
<dbReference type="GO" id="GO:0005634">
    <property type="term" value="C:nucleus"/>
    <property type="evidence" value="ECO:0007669"/>
    <property type="project" value="TreeGrafter"/>
</dbReference>
<dbReference type="PANTHER" id="PTHR31213">
    <property type="entry name" value="OS08G0374000 PROTEIN-RELATED"/>
    <property type="match status" value="1"/>
</dbReference>
<dbReference type="CDD" id="cd07816">
    <property type="entry name" value="Bet_v1-like"/>
    <property type="match status" value="1"/>
</dbReference>
<dbReference type="Proteomes" id="UP000236630">
    <property type="component" value="Unassembled WGS sequence"/>
</dbReference>
<evidence type="ECO:0000256" key="3">
    <source>
        <dbReference type="ARBA" id="ARBA00023265"/>
    </source>
</evidence>
<dbReference type="AlphaFoldDB" id="A0A2H5N0I5"/>
<reference evidence="5 6" key="1">
    <citation type="journal article" date="2017" name="Front. Genet.">
        <title>Draft sequencing of the heterozygous diploid genome of Satsuma (Citrus unshiu Marc.) using a hybrid assembly approach.</title>
        <authorList>
            <person name="Shimizu T."/>
            <person name="Tanizawa Y."/>
            <person name="Mochizuki T."/>
            <person name="Nagasaki H."/>
            <person name="Yoshioka T."/>
            <person name="Toyoda A."/>
            <person name="Fujiyama A."/>
            <person name="Kaminuma E."/>
            <person name="Nakamura Y."/>
        </authorList>
    </citation>
    <scope>NUCLEOTIDE SEQUENCE [LARGE SCALE GENOMIC DNA]</scope>
    <source>
        <strain evidence="6">cv. Miyagawa wase</strain>
    </source>
</reference>
<comment type="caution">
    <text evidence="5">The sequence shown here is derived from an EMBL/GenBank/DDBJ whole genome shotgun (WGS) entry which is preliminary data.</text>
</comment>
<dbReference type="SUPFAM" id="SSF55961">
    <property type="entry name" value="Bet v1-like"/>
    <property type="match status" value="1"/>
</dbReference>
<dbReference type="GO" id="GO:0004864">
    <property type="term" value="F:protein phosphatase inhibitor activity"/>
    <property type="evidence" value="ECO:0007669"/>
    <property type="project" value="InterPro"/>
</dbReference>
<accession>A0A2H5N0I5</accession>
<dbReference type="FunFam" id="3.30.530.20:FF:000007">
    <property type="entry name" value="Major pollen allergen Bet v 1-A"/>
    <property type="match status" value="1"/>
</dbReference>
<evidence type="ECO:0000259" key="4">
    <source>
        <dbReference type="SMART" id="SM01037"/>
    </source>
</evidence>
<name>A0A2H5N0I5_CITUN</name>
<dbReference type="EMBL" id="BDQV01005759">
    <property type="protein sequence ID" value="GAY33572.1"/>
    <property type="molecule type" value="Genomic_DNA"/>
</dbReference>
<organism evidence="5 6">
    <name type="scientific">Citrus unshiu</name>
    <name type="common">Satsuma mandarin</name>
    <name type="synonym">Citrus nobilis var. unshiu</name>
    <dbReference type="NCBI Taxonomy" id="55188"/>
    <lineage>
        <taxon>Eukaryota</taxon>
        <taxon>Viridiplantae</taxon>
        <taxon>Streptophyta</taxon>
        <taxon>Embryophyta</taxon>
        <taxon>Tracheophyta</taxon>
        <taxon>Spermatophyta</taxon>
        <taxon>Magnoliopsida</taxon>
        <taxon>eudicotyledons</taxon>
        <taxon>Gunneridae</taxon>
        <taxon>Pentapetalae</taxon>
        <taxon>rosids</taxon>
        <taxon>malvids</taxon>
        <taxon>Sapindales</taxon>
        <taxon>Rutaceae</taxon>
        <taxon>Aurantioideae</taxon>
        <taxon>Citrus</taxon>
    </lineage>
</organism>
<dbReference type="GO" id="GO:0010427">
    <property type="term" value="F:abscisic acid binding"/>
    <property type="evidence" value="ECO:0007669"/>
    <property type="project" value="InterPro"/>
</dbReference>
<dbReference type="InterPro" id="IPR024949">
    <property type="entry name" value="Bet_v_I_allergen"/>
</dbReference>